<feature type="region of interest" description="Disordered" evidence="1">
    <location>
        <begin position="1"/>
        <end position="43"/>
    </location>
</feature>
<feature type="compositionally biased region" description="Basic and acidic residues" evidence="1">
    <location>
        <begin position="14"/>
        <end position="23"/>
    </location>
</feature>
<organism evidence="2 3">
    <name type="scientific">Solea senegalensis</name>
    <name type="common">Senegalese sole</name>
    <dbReference type="NCBI Taxonomy" id="28829"/>
    <lineage>
        <taxon>Eukaryota</taxon>
        <taxon>Metazoa</taxon>
        <taxon>Chordata</taxon>
        <taxon>Craniata</taxon>
        <taxon>Vertebrata</taxon>
        <taxon>Euteleostomi</taxon>
        <taxon>Actinopterygii</taxon>
        <taxon>Neopterygii</taxon>
        <taxon>Teleostei</taxon>
        <taxon>Neoteleostei</taxon>
        <taxon>Acanthomorphata</taxon>
        <taxon>Carangaria</taxon>
        <taxon>Pleuronectiformes</taxon>
        <taxon>Pleuronectoidei</taxon>
        <taxon>Soleidae</taxon>
        <taxon>Solea</taxon>
    </lineage>
</organism>
<feature type="region of interest" description="Disordered" evidence="1">
    <location>
        <begin position="61"/>
        <end position="92"/>
    </location>
</feature>
<accession>A0AAV6QB42</accession>
<name>A0AAV6QB42_SOLSE</name>
<dbReference type="AlphaFoldDB" id="A0AAV6QB42"/>
<comment type="caution">
    <text evidence="2">The sequence shown here is derived from an EMBL/GenBank/DDBJ whole genome shotgun (WGS) entry which is preliminary data.</text>
</comment>
<evidence type="ECO:0000313" key="3">
    <source>
        <dbReference type="Proteomes" id="UP000693946"/>
    </source>
</evidence>
<dbReference type="EMBL" id="JAGKHQ010000018">
    <property type="protein sequence ID" value="KAG7486049.1"/>
    <property type="molecule type" value="Genomic_DNA"/>
</dbReference>
<protein>
    <submittedName>
        <fullName evidence="2">Uncharacterized protein</fullName>
    </submittedName>
</protein>
<reference evidence="2 3" key="1">
    <citation type="journal article" date="2021" name="Sci. Rep.">
        <title>Chromosome anchoring in Senegalese sole (Solea senegalensis) reveals sex-associated markers and genome rearrangements in flatfish.</title>
        <authorList>
            <person name="Guerrero-Cozar I."/>
            <person name="Gomez-Garrido J."/>
            <person name="Berbel C."/>
            <person name="Martinez-Blanch J.F."/>
            <person name="Alioto T."/>
            <person name="Claros M.G."/>
            <person name="Gagnaire P.A."/>
            <person name="Manchado M."/>
        </authorList>
    </citation>
    <scope>NUCLEOTIDE SEQUENCE [LARGE SCALE GENOMIC DNA]</scope>
    <source>
        <strain evidence="2">Sse05_10M</strain>
    </source>
</reference>
<evidence type="ECO:0000313" key="2">
    <source>
        <dbReference type="EMBL" id="KAG7486049.1"/>
    </source>
</evidence>
<feature type="compositionally biased region" description="Basic and acidic residues" evidence="1">
    <location>
        <begin position="61"/>
        <end position="87"/>
    </location>
</feature>
<proteinExistence type="predicted"/>
<dbReference type="Proteomes" id="UP000693946">
    <property type="component" value="Linkage Group LG6"/>
</dbReference>
<gene>
    <name evidence="2" type="ORF">JOB18_024077</name>
</gene>
<sequence>MFKRREHAYAPQELNRKTEKGRETGGNSEQVVNEVKNKKEKKNPDAAEFNALCDYRAKSDRLVKKDESSGRSRNGVDKETLREEEQRLSQTDEWPERCFVIDDQSAIAVWSDPFPAHRSIPCRVCVTTDDLRTSNTRSSSCL</sequence>
<keyword evidence="3" id="KW-1185">Reference proteome</keyword>
<evidence type="ECO:0000256" key="1">
    <source>
        <dbReference type="SAM" id="MobiDB-lite"/>
    </source>
</evidence>